<organism evidence="2 3">
    <name type="scientific">Acetohalobium arabaticum (strain ATCC 49924 / DSM 5501 / Z-7288)</name>
    <dbReference type="NCBI Taxonomy" id="574087"/>
    <lineage>
        <taxon>Bacteria</taxon>
        <taxon>Bacillati</taxon>
        <taxon>Bacillota</taxon>
        <taxon>Clostridia</taxon>
        <taxon>Halanaerobiales</taxon>
        <taxon>Halobacteroidaceae</taxon>
        <taxon>Acetohalobium</taxon>
    </lineage>
</organism>
<dbReference type="EMBL" id="CP002105">
    <property type="protein sequence ID" value="ADL12439.1"/>
    <property type="molecule type" value="Genomic_DNA"/>
</dbReference>
<dbReference type="eggNOG" id="ENOG502Z8JN">
    <property type="taxonomic scope" value="Bacteria"/>
</dbReference>
<accession>D9QPJ8</accession>
<dbReference type="HOGENOM" id="CLU_049028_0_0_9"/>
<keyword evidence="3" id="KW-1185">Reference proteome</keyword>
<dbReference type="AlphaFoldDB" id="D9QPJ8"/>
<dbReference type="Pfam" id="PF09376">
    <property type="entry name" value="NurA"/>
    <property type="match status" value="1"/>
</dbReference>
<dbReference type="OrthoDB" id="63920at2"/>
<evidence type="ECO:0000313" key="2">
    <source>
        <dbReference type="EMBL" id="ADL12439.1"/>
    </source>
</evidence>
<dbReference type="InterPro" id="IPR018977">
    <property type="entry name" value="NurA_domain"/>
</dbReference>
<reference evidence="2 3" key="1">
    <citation type="journal article" date="2010" name="Stand. Genomic Sci.">
        <title>Complete genome sequence of Acetohalobium arabaticum type strain (Z-7288).</title>
        <authorList>
            <person name="Sikorski J."/>
            <person name="Lapidus A."/>
            <person name="Chertkov O."/>
            <person name="Lucas S."/>
            <person name="Copeland A."/>
            <person name="Glavina Del Rio T."/>
            <person name="Nolan M."/>
            <person name="Tice H."/>
            <person name="Cheng J.F."/>
            <person name="Han C."/>
            <person name="Brambilla E."/>
            <person name="Pitluck S."/>
            <person name="Liolios K."/>
            <person name="Ivanova N."/>
            <person name="Mavromatis K."/>
            <person name="Mikhailova N."/>
            <person name="Pati A."/>
            <person name="Bruce D."/>
            <person name="Detter C."/>
            <person name="Tapia R."/>
            <person name="Goodwin L."/>
            <person name="Chen A."/>
            <person name="Palaniappan K."/>
            <person name="Land M."/>
            <person name="Hauser L."/>
            <person name="Chang Y.J."/>
            <person name="Jeffries C.D."/>
            <person name="Rohde M."/>
            <person name="Goker M."/>
            <person name="Spring S."/>
            <person name="Woyke T."/>
            <person name="Bristow J."/>
            <person name="Eisen J.A."/>
            <person name="Markowitz V."/>
            <person name="Hugenholtz P."/>
            <person name="Kyrpides N.C."/>
            <person name="Klenk H.P."/>
        </authorList>
    </citation>
    <scope>NUCLEOTIDE SEQUENCE [LARGE SCALE GENOMIC DNA]</scope>
    <source>
        <strain evidence="3">ATCC 49924 / DSM 5501 / Z-7288</strain>
    </source>
</reference>
<gene>
    <name evidence="2" type="ordered locus">Acear_0905</name>
</gene>
<evidence type="ECO:0000313" key="3">
    <source>
        <dbReference type="Proteomes" id="UP000001661"/>
    </source>
</evidence>
<dbReference type="Proteomes" id="UP000001661">
    <property type="component" value="Chromosome"/>
</dbReference>
<evidence type="ECO:0000259" key="1">
    <source>
        <dbReference type="Pfam" id="PF09376"/>
    </source>
</evidence>
<dbReference type="STRING" id="574087.Acear_0905"/>
<proteinExistence type="predicted"/>
<name>D9QPJ8_ACEAZ</name>
<dbReference type="KEGG" id="aar:Acear_0905"/>
<feature type="domain" description="NurA" evidence="1">
    <location>
        <begin position="62"/>
        <end position="442"/>
    </location>
</feature>
<dbReference type="RefSeq" id="WP_013277885.1">
    <property type="nucleotide sequence ID" value="NC_014378.1"/>
</dbReference>
<protein>
    <submittedName>
        <fullName evidence="2">NurA domain protein</fullName>
    </submittedName>
</protein>
<sequence>MGFENEFASYEPLRRIMSSEKVKNLQNRFKRRQRENEEFDNFIRDETILKDDLNKDGCLPNKIIAIDGSKQAVKAENGFPGSEFGYITIASVLIFVDKIRELEQREFIHPQEYRETEKATSIDGVLPGCNIIVDNEKTAKESFRKILYEELKDYKVFSDCETLLETYEYILELKLEDEKENNSSAPKSPIGSVDKEMTYGFGEYKCPHSGKTLYSTDALRLHELMKSGGTNGELYGQVMQTFEKLFLVHLLRSFEQKGWVSILDEIAFVLDGPLAVFSASSWLAKYIRREINRINKKQKKFSNKDMIIFGIEKSGMFVDHFIEVDREIYNEEKDKREKLIPNQSLFLIDDKYIKDNIIFSDAKKQYGSETYFGRKLFYKTQNGYHLVPVIISYTQEQLDLSKAKVNQFPRLADVLSILDELVSVRYPNSLTPLISAHSEAAIPLNLGEKVFEKIAEEIKEKN</sequence>